<dbReference type="OrthoDB" id="9783347at2"/>
<gene>
    <name evidence="2" type="ORF">E0D97_15345</name>
</gene>
<evidence type="ECO:0000313" key="3">
    <source>
        <dbReference type="Proteomes" id="UP000291301"/>
    </source>
</evidence>
<keyword evidence="3" id="KW-1185">Reference proteome</keyword>
<dbReference type="GO" id="GO:0016646">
    <property type="term" value="F:oxidoreductase activity, acting on the CH-NH group of donors, NAD or NADP as acceptor"/>
    <property type="evidence" value="ECO:0007669"/>
    <property type="project" value="UniProtKB-ARBA"/>
</dbReference>
<dbReference type="GO" id="GO:0010181">
    <property type="term" value="F:FMN binding"/>
    <property type="evidence" value="ECO:0007669"/>
    <property type="project" value="InterPro"/>
</dbReference>
<evidence type="ECO:0000259" key="1">
    <source>
        <dbReference type="SMART" id="SM00903"/>
    </source>
</evidence>
<name>A0A4R0PBR5_9HYPH</name>
<dbReference type="Pfam" id="PF01613">
    <property type="entry name" value="Flavin_Reduct"/>
    <property type="match status" value="1"/>
</dbReference>
<dbReference type="PANTHER" id="PTHR43812">
    <property type="entry name" value="BLR2425 PROTEIN"/>
    <property type="match status" value="1"/>
</dbReference>
<dbReference type="InterPro" id="IPR002563">
    <property type="entry name" value="Flavin_Rdtase-like_dom"/>
</dbReference>
<comment type="caution">
    <text evidence="2">The sequence shown here is derived from an EMBL/GenBank/DDBJ whole genome shotgun (WGS) entry which is preliminary data.</text>
</comment>
<reference evidence="2 3" key="1">
    <citation type="journal article" date="2015" name="Antonie Van Leeuwenhoek">
        <title>Oricola cellulosilytica gen. nov., sp. nov., a cellulose-degrading bacterium of the family Phyllobacteriaceae isolated from surface seashore water, and emended descriptions of Mesorhizobium loti and Phyllobacterium myrsinacearum.</title>
        <authorList>
            <person name="Hameed A."/>
            <person name="Shahina M."/>
            <person name="Lai W.A."/>
            <person name="Lin S.Y."/>
            <person name="Young L.S."/>
            <person name="Liu Y.C."/>
            <person name="Hsu Y.H."/>
            <person name="Young C.C."/>
        </authorList>
    </citation>
    <scope>NUCLEOTIDE SEQUENCE [LARGE SCALE GENOMIC DNA]</scope>
    <source>
        <strain evidence="2 3">KCTC 52183</strain>
    </source>
</reference>
<dbReference type="InterPro" id="IPR012349">
    <property type="entry name" value="Split_barrel_FMN-bd"/>
</dbReference>
<dbReference type="SMART" id="SM00903">
    <property type="entry name" value="Flavin_Reduct"/>
    <property type="match status" value="1"/>
</dbReference>
<sequence length="206" mass="22043">MSERFYEPAKGHGLPHNPFKAIVAPRPIGWISTRSASGAINLAPYSFFNAVADNPPVVMFSSTGRKDSVTFAEETGEFVCNYVGEAQRDAMHQSSFAYPRGVSEFSDAGLEEAQCRIVKPPRVAGAPAALECAVTVIMPVKDRGGADTDNWLVFGEVVGVHLSEAALTDGYFDLAKAKPVARLGYLDYGSGFTITAIARPNGPRKA</sequence>
<dbReference type="Gene3D" id="2.30.110.10">
    <property type="entry name" value="Electron Transport, Fmn-binding Protein, Chain A"/>
    <property type="match status" value="1"/>
</dbReference>
<dbReference type="RefSeq" id="WP_131570525.1">
    <property type="nucleotide sequence ID" value="NZ_JAINFK010000005.1"/>
</dbReference>
<organism evidence="2 3">
    <name type="scientific">Oricola cellulosilytica</name>
    <dbReference type="NCBI Taxonomy" id="1429082"/>
    <lineage>
        <taxon>Bacteria</taxon>
        <taxon>Pseudomonadati</taxon>
        <taxon>Pseudomonadota</taxon>
        <taxon>Alphaproteobacteria</taxon>
        <taxon>Hyphomicrobiales</taxon>
        <taxon>Ahrensiaceae</taxon>
        <taxon>Oricola</taxon>
    </lineage>
</organism>
<dbReference type="AlphaFoldDB" id="A0A4R0PBR5"/>
<dbReference type="PANTHER" id="PTHR43812:SF2">
    <property type="entry name" value="FLAVIN REDUCTASE LIKE DOMAIN-CONTAINING PROTEIN"/>
    <property type="match status" value="1"/>
</dbReference>
<protein>
    <submittedName>
        <fullName evidence="2">Flavin reductase family protein</fullName>
    </submittedName>
</protein>
<dbReference type="SUPFAM" id="SSF50475">
    <property type="entry name" value="FMN-binding split barrel"/>
    <property type="match status" value="1"/>
</dbReference>
<accession>A0A4R0PBR5</accession>
<feature type="domain" description="Flavin reductase like" evidence="1">
    <location>
        <begin position="21"/>
        <end position="178"/>
    </location>
</feature>
<dbReference type="Proteomes" id="UP000291301">
    <property type="component" value="Unassembled WGS sequence"/>
</dbReference>
<proteinExistence type="predicted"/>
<evidence type="ECO:0000313" key="2">
    <source>
        <dbReference type="EMBL" id="TCD12377.1"/>
    </source>
</evidence>
<dbReference type="EMBL" id="SJST01000007">
    <property type="protein sequence ID" value="TCD12377.1"/>
    <property type="molecule type" value="Genomic_DNA"/>
</dbReference>